<keyword evidence="8 14" id="KW-0479">Metal-binding</keyword>
<keyword evidence="11" id="KW-0464">Manganese</keyword>
<dbReference type="Proteomes" id="UP001642501">
    <property type="component" value="Unassembled WGS sequence"/>
</dbReference>
<dbReference type="InterPro" id="IPR000994">
    <property type="entry name" value="Pept_M24"/>
</dbReference>
<evidence type="ECO:0000256" key="7">
    <source>
        <dbReference type="ARBA" id="ARBA00022670"/>
    </source>
</evidence>
<evidence type="ECO:0000256" key="8">
    <source>
        <dbReference type="ARBA" id="ARBA00022723"/>
    </source>
</evidence>
<dbReference type="PANTHER" id="PTHR43226">
    <property type="entry name" value="XAA-PRO AMINOPEPTIDASE 3"/>
    <property type="match status" value="1"/>
</dbReference>
<evidence type="ECO:0000313" key="18">
    <source>
        <dbReference type="Proteomes" id="UP001642501"/>
    </source>
</evidence>
<dbReference type="Gene3D" id="3.90.230.10">
    <property type="entry name" value="Creatinase/methionine aminopeptidase superfamily"/>
    <property type="match status" value="1"/>
</dbReference>
<dbReference type="CDD" id="cd01087">
    <property type="entry name" value="Prolidase"/>
    <property type="match status" value="1"/>
</dbReference>
<dbReference type="Gene3D" id="3.40.350.10">
    <property type="entry name" value="Creatinase/prolidase N-terminal domain"/>
    <property type="match status" value="1"/>
</dbReference>
<feature type="compositionally biased region" description="Polar residues" evidence="15">
    <location>
        <begin position="460"/>
        <end position="472"/>
    </location>
</feature>
<dbReference type="EMBL" id="CAWUOM010000058">
    <property type="protein sequence ID" value="CAK7269357.1"/>
    <property type="molecule type" value="Genomic_DNA"/>
</dbReference>
<dbReference type="EC" id="3.4.11.9" evidence="5"/>
<feature type="domain" description="Aminopeptidase P N-terminal" evidence="16">
    <location>
        <begin position="53"/>
        <end position="174"/>
    </location>
</feature>
<dbReference type="PROSITE" id="PS00491">
    <property type="entry name" value="PROLINE_PEPTIDASE"/>
    <property type="match status" value="1"/>
</dbReference>
<dbReference type="InterPro" id="IPR029149">
    <property type="entry name" value="Creatin/AminoP/Spt16_N"/>
</dbReference>
<dbReference type="InterPro" id="IPR036005">
    <property type="entry name" value="Creatinase/aminopeptidase-like"/>
</dbReference>
<evidence type="ECO:0000256" key="1">
    <source>
        <dbReference type="ARBA" id="ARBA00001424"/>
    </source>
</evidence>
<evidence type="ECO:0000259" key="16">
    <source>
        <dbReference type="SMART" id="SM01011"/>
    </source>
</evidence>
<evidence type="ECO:0000256" key="3">
    <source>
        <dbReference type="ARBA" id="ARBA00002443"/>
    </source>
</evidence>
<comment type="cofactor">
    <cofactor evidence="2">
        <name>Mn(2+)</name>
        <dbReference type="ChEBI" id="CHEBI:29035"/>
    </cofactor>
</comment>
<comment type="function">
    <text evidence="3">Catalyzes the removal of a penultimate prolyl residue from the N-termini of peptides.</text>
</comment>
<dbReference type="SUPFAM" id="SSF53092">
    <property type="entry name" value="Creatinase/prolidase N-terminal domain"/>
    <property type="match status" value="1"/>
</dbReference>
<comment type="caution">
    <text evidence="17">The sequence shown here is derived from an EMBL/GenBank/DDBJ whole genome shotgun (WGS) entry which is preliminary data.</text>
</comment>
<dbReference type="Pfam" id="PF05195">
    <property type="entry name" value="AMP_N"/>
    <property type="match status" value="1"/>
</dbReference>
<dbReference type="SMART" id="SM01011">
    <property type="entry name" value="AMP_N"/>
    <property type="match status" value="1"/>
</dbReference>
<keyword evidence="6" id="KW-0031">Aminopeptidase</keyword>
<evidence type="ECO:0000256" key="15">
    <source>
        <dbReference type="SAM" id="MobiDB-lite"/>
    </source>
</evidence>
<name>A0ABP0DQT3_9PEZI</name>
<evidence type="ECO:0000256" key="11">
    <source>
        <dbReference type="ARBA" id="ARBA00023211"/>
    </source>
</evidence>
<dbReference type="Pfam" id="PF00557">
    <property type="entry name" value="Peptidase_M24"/>
    <property type="match status" value="1"/>
</dbReference>
<keyword evidence="18" id="KW-1185">Reference proteome</keyword>
<dbReference type="InterPro" id="IPR007865">
    <property type="entry name" value="Aminopep_P_N"/>
</dbReference>
<dbReference type="InterPro" id="IPR001131">
    <property type="entry name" value="Peptidase_M24B_aminopep-P_CS"/>
</dbReference>
<comment type="similarity">
    <text evidence="4 14">Belongs to the peptidase M24B family.</text>
</comment>
<reference evidence="17 18" key="1">
    <citation type="submission" date="2024-01" db="EMBL/GenBank/DDBJ databases">
        <authorList>
            <person name="Allen C."/>
            <person name="Tagirdzhanova G."/>
        </authorList>
    </citation>
    <scope>NUCLEOTIDE SEQUENCE [LARGE SCALE GENOMIC DNA]</scope>
    <source>
        <strain evidence="17 18">CBS 573.63</strain>
    </source>
</reference>
<evidence type="ECO:0000256" key="14">
    <source>
        <dbReference type="RuleBase" id="RU000590"/>
    </source>
</evidence>
<organism evidence="17 18">
    <name type="scientific">Sporothrix epigloea</name>
    <dbReference type="NCBI Taxonomy" id="1892477"/>
    <lineage>
        <taxon>Eukaryota</taxon>
        <taxon>Fungi</taxon>
        <taxon>Dikarya</taxon>
        <taxon>Ascomycota</taxon>
        <taxon>Pezizomycotina</taxon>
        <taxon>Sordariomycetes</taxon>
        <taxon>Sordariomycetidae</taxon>
        <taxon>Ophiostomatales</taxon>
        <taxon>Ophiostomataceae</taxon>
        <taxon>Sporothrix</taxon>
    </lineage>
</organism>
<keyword evidence="7" id="KW-0645">Protease</keyword>
<evidence type="ECO:0000256" key="9">
    <source>
        <dbReference type="ARBA" id="ARBA00022801"/>
    </source>
</evidence>
<keyword evidence="9" id="KW-0378">Hydrolase</keyword>
<feature type="region of interest" description="Disordered" evidence="15">
    <location>
        <begin position="455"/>
        <end position="482"/>
    </location>
</feature>
<comment type="catalytic activity">
    <reaction evidence="1">
        <text>Release of any N-terminal amino acid, including proline, that is linked to proline, even from a dipeptide or tripeptide.</text>
        <dbReference type="EC" id="3.4.11.9"/>
    </reaction>
</comment>
<gene>
    <name evidence="17" type="ORF">SEPCBS57363_003562</name>
</gene>
<protein>
    <recommendedName>
        <fullName evidence="5">Xaa-Pro aminopeptidase</fullName>
        <ecNumber evidence="5">3.4.11.9</ecNumber>
    </recommendedName>
    <alternativeName>
        <fullName evidence="12">Aminoacylproline aminopeptidase</fullName>
    </alternativeName>
    <alternativeName>
        <fullName evidence="13">Prolidase</fullName>
    </alternativeName>
</protein>
<evidence type="ECO:0000256" key="6">
    <source>
        <dbReference type="ARBA" id="ARBA00022438"/>
    </source>
</evidence>
<evidence type="ECO:0000256" key="12">
    <source>
        <dbReference type="ARBA" id="ARBA00030849"/>
    </source>
</evidence>
<sequence>MSGKGVQPTPPVVDHDLIFVEEFDALAIELRMAREKEDFFVNVVPAACPQTKYPAKLHAQKVAKELGVKEGLIYLPGLPTLLYEDSDMGPQIRQRRYFYYIAGADFDNCAVTYDLSSDSLVLWVPYIDPRQLLWYGSSPGPKECLATTDLDDVRYMQDLDAFLRKSLAPSGANTSEVIRVGASIGSNFCSDKNIRSGLAIRNSNKRWTSFPNSPSTTLFVLHPDQIPNVLREGGDADLSVTVDSTRLLPAMNAARVIKTPHEIGLIREANDISSAAHTAVLRQLKGMTNEQDVEAAFLNHCLAGYGAKHQSYNVIAGSGPNASVLHYDGNNEPLAGRQLVCLDAGAEWKLYASDVTRTFPISGKFTPEAAVIYAAVQRMQNEVFARFKPGAAFANLHLHAGYVAAQELLRLGILKNGSPTEILTKGTISAFFPHGLGHHVGLEVHDVLSSDLMSRPPSDAANSSRTFSTQTRPVRGQLGGMKRQPVTPDMYATLMSEAAAVASSSASFKKDDKRRLLEPGMIITVEPGIYFCRSYIESFFLADPVHAKYIDKDVLEKYYDVGGVRIEDCLLVTEEGHDNLTTAPKGDEALHIINGRE</sequence>
<evidence type="ECO:0000313" key="17">
    <source>
        <dbReference type="EMBL" id="CAK7269357.1"/>
    </source>
</evidence>
<dbReference type="PANTHER" id="PTHR43226:SF3">
    <property type="entry name" value="XAA-PRO AMINOPEPTIDASE AN0832-RELATED"/>
    <property type="match status" value="1"/>
</dbReference>
<keyword evidence="10" id="KW-0482">Metalloprotease</keyword>
<evidence type="ECO:0000256" key="13">
    <source>
        <dbReference type="ARBA" id="ARBA00032413"/>
    </source>
</evidence>
<accession>A0ABP0DQT3</accession>
<evidence type="ECO:0000256" key="5">
    <source>
        <dbReference type="ARBA" id="ARBA00012574"/>
    </source>
</evidence>
<dbReference type="InterPro" id="IPR052433">
    <property type="entry name" value="X-Pro_dipept-like"/>
</dbReference>
<evidence type="ECO:0000256" key="4">
    <source>
        <dbReference type="ARBA" id="ARBA00008766"/>
    </source>
</evidence>
<dbReference type="SUPFAM" id="SSF55920">
    <property type="entry name" value="Creatinase/aminopeptidase"/>
    <property type="match status" value="1"/>
</dbReference>
<proteinExistence type="inferred from homology"/>
<evidence type="ECO:0000256" key="2">
    <source>
        <dbReference type="ARBA" id="ARBA00001936"/>
    </source>
</evidence>
<evidence type="ECO:0000256" key="10">
    <source>
        <dbReference type="ARBA" id="ARBA00023049"/>
    </source>
</evidence>